<gene>
    <name evidence="3" type="ORF">IEO21_07485</name>
</gene>
<comment type="caution">
    <text evidence="3">The sequence shown here is derived from an EMBL/GenBank/DDBJ whole genome shotgun (WGS) entry which is preliminary data.</text>
</comment>
<evidence type="ECO:0000256" key="1">
    <source>
        <dbReference type="SAM" id="Coils"/>
    </source>
</evidence>
<sequence>MDVGNGDQDVMRIWSLLTEVSEQLTQNRSLSVSLHSLTGGIKTQAIHSQTGFVLRRYNLDRPKDVYEAELERMNASMTEENQTLQNDNRQLNALIREYEQTLENVMDQFRKRAYEVQQHELALMREYESAIIQRETEALDAVLTTNDARSESLARLGRLLRVVIRKIGGEDIGAYEALVEGAGPPSPTAAIASGPSASTQNEPTHEDGEAAVDVDGNLAVNHELDEEDEPENIDRRLAAAEWSLERESELARLEHENEELRALLNGTLSATRSAHVHAPMPRPPTTASAPANSDGSSFGQSMGGEEGYMSGLVELHRPRSGGADAGTVSAHSWIRPRQMPRGSGGRGQMGPFGTFRSPPQS</sequence>
<evidence type="ECO:0000256" key="2">
    <source>
        <dbReference type="SAM" id="MobiDB-lite"/>
    </source>
</evidence>
<name>A0A8H7NYG0_9APHY</name>
<dbReference type="EMBL" id="JADOXO010000213">
    <property type="protein sequence ID" value="KAF9809221.1"/>
    <property type="molecule type" value="Genomic_DNA"/>
</dbReference>
<dbReference type="AlphaFoldDB" id="A0A8H7NYG0"/>
<feature type="region of interest" description="Disordered" evidence="2">
    <location>
        <begin position="272"/>
        <end position="361"/>
    </location>
</feature>
<dbReference type="PANTHER" id="PTHR39472:SF1">
    <property type="entry name" value="EXPRESSED PROTEIN"/>
    <property type="match status" value="1"/>
</dbReference>
<feature type="region of interest" description="Disordered" evidence="2">
    <location>
        <begin position="184"/>
        <end position="208"/>
    </location>
</feature>
<protein>
    <submittedName>
        <fullName evidence="3">Uncharacterized protein</fullName>
    </submittedName>
</protein>
<accession>A0A8H7NYG0</accession>
<reference evidence="3" key="2">
    <citation type="journal article" name="Front. Microbiol.">
        <title>Degradative Capacity of Two Strains of Rhodonia placenta: From Phenotype to Genotype.</title>
        <authorList>
            <person name="Kolle M."/>
            <person name="Horta M.A.C."/>
            <person name="Nowrousian M."/>
            <person name="Ohm R.A."/>
            <person name="Benz J.P."/>
            <person name="Pilgard A."/>
        </authorList>
    </citation>
    <scope>NUCLEOTIDE SEQUENCE</scope>
    <source>
        <strain evidence="3">FPRL280</strain>
    </source>
</reference>
<evidence type="ECO:0000313" key="4">
    <source>
        <dbReference type="Proteomes" id="UP000639403"/>
    </source>
</evidence>
<reference evidence="3" key="1">
    <citation type="submission" date="2020-11" db="EMBL/GenBank/DDBJ databases">
        <authorList>
            <person name="Koelle M."/>
            <person name="Horta M.A.C."/>
            <person name="Nowrousian M."/>
            <person name="Ohm R.A."/>
            <person name="Benz P."/>
            <person name="Pilgard A."/>
        </authorList>
    </citation>
    <scope>NUCLEOTIDE SEQUENCE</scope>
    <source>
        <strain evidence="3">FPRL280</strain>
    </source>
</reference>
<keyword evidence="1" id="KW-0175">Coiled coil</keyword>
<proteinExistence type="predicted"/>
<evidence type="ECO:0000313" key="3">
    <source>
        <dbReference type="EMBL" id="KAF9809221.1"/>
    </source>
</evidence>
<dbReference type="Proteomes" id="UP000639403">
    <property type="component" value="Unassembled WGS sequence"/>
</dbReference>
<feature type="coiled-coil region" evidence="1">
    <location>
        <begin position="243"/>
        <end position="270"/>
    </location>
</feature>
<organism evidence="3 4">
    <name type="scientific">Rhodonia placenta</name>
    <dbReference type="NCBI Taxonomy" id="104341"/>
    <lineage>
        <taxon>Eukaryota</taxon>
        <taxon>Fungi</taxon>
        <taxon>Dikarya</taxon>
        <taxon>Basidiomycota</taxon>
        <taxon>Agaricomycotina</taxon>
        <taxon>Agaricomycetes</taxon>
        <taxon>Polyporales</taxon>
        <taxon>Adustoporiaceae</taxon>
        <taxon>Rhodonia</taxon>
    </lineage>
</organism>
<feature type="compositionally biased region" description="Polar residues" evidence="2">
    <location>
        <begin position="285"/>
        <end position="300"/>
    </location>
</feature>
<dbReference type="PANTHER" id="PTHR39472">
    <property type="entry name" value="EXPRESSED PROTEIN"/>
    <property type="match status" value="1"/>
</dbReference>
<feature type="coiled-coil region" evidence="1">
    <location>
        <begin position="63"/>
        <end position="108"/>
    </location>
</feature>